<name>A0A942Z4P3_9BACI</name>
<dbReference type="RefSeq" id="WP_213098850.1">
    <property type="nucleotide sequence ID" value="NZ_JAGYPN010000002.1"/>
</dbReference>
<dbReference type="PANTHER" id="PTHR37304:SF1">
    <property type="entry name" value="MEMBRANE PROTEIN"/>
    <property type="match status" value="1"/>
</dbReference>
<dbReference type="Pfam" id="PF04070">
    <property type="entry name" value="DUF378"/>
    <property type="match status" value="1"/>
</dbReference>
<feature type="region of interest" description="Disordered" evidence="1">
    <location>
        <begin position="90"/>
        <end position="115"/>
    </location>
</feature>
<dbReference type="EMBL" id="JAGYPN010000002">
    <property type="protein sequence ID" value="MBS4223874.1"/>
    <property type="molecule type" value="Genomic_DNA"/>
</dbReference>
<dbReference type="PANTHER" id="PTHR37304">
    <property type="entry name" value="MEMBRANE PROTEIN-RELATED"/>
    <property type="match status" value="1"/>
</dbReference>
<proteinExistence type="predicted"/>
<comment type="caution">
    <text evidence="3">The sequence shown here is derived from an EMBL/GenBank/DDBJ whole genome shotgun (WGS) entry which is preliminary data.</text>
</comment>
<evidence type="ECO:0000313" key="4">
    <source>
        <dbReference type="Proteomes" id="UP000676456"/>
    </source>
</evidence>
<keyword evidence="4" id="KW-1185">Reference proteome</keyword>
<reference evidence="3 4" key="1">
    <citation type="submission" date="2021-05" db="EMBL/GenBank/DDBJ databases">
        <title>Novel Bacillus species.</title>
        <authorList>
            <person name="Liu G."/>
        </authorList>
    </citation>
    <scope>NUCLEOTIDE SEQUENCE [LARGE SCALE GENOMIC DNA]</scope>
    <source>
        <strain evidence="3 4">FJAT-49682</strain>
    </source>
</reference>
<evidence type="ECO:0000313" key="3">
    <source>
        <dbReference type="EMBL" id="MBS4223874.1"/>
    </source>
</evidence>
<sequence>MKTLRRIALALIIIGAINWGLVGLFRYDLVGSIFGGTDSGFARFIFTLVGISGIICLGLLFNPETADVPERKKSRGVGNTSYATEFAEEPDLDRLYNPSREAFEEQDEEDPNSSK</sequence>
<keyword evidence="2" id="KW-0812">Transmembrane</keyword>
<keyword evidence="2" id="KW-0472">Membrane</keyword>
<protein>
    <submittedName>
        <fullName evidence="3">DUF378 domain-containing protein</fullName>
    </submittedName>
</protein>
<evidence type="ECO:0000256" key="1">
    <source>
        <dbReference type="SAM" id="MobiDB-lite"/>
    </source>
</evidence>
<feature type="transmembrane region" description="Helical" evidence="2">
    <location>
        <begin position="41"/>
        <end position="61"/>
    </location>
</feature>
<accession>A0A942Z4P3</accession>
<keyword evidence="2" id="KW-1133">Transmembrane helix</keyword>
<organism evidence="3 4">
    <name type="scientific">Lederbergia citrea</name>
    <dbReference type="NCBI Taxonomy" id="2833581"/>
    <lineage>
        <taxon>Bacteria</taxon>
        <taxon>Bacillati</taxon>
        <taxon>Bacillota</taxon>
        <taxon>Bacilli</taxon>
        <taxon>Bacillales</taxon>
        <taxon>Bacillaceae</taxon>
        <taxon>Lederbergia</taxon>
    </lineage>
</organism>
<evidence type="ECO:0000256" key="2">
    <source>
        <dbReference type="SAM" id="Phobius"/>
    </source>
</evidence>
<feature type="compositionally biased region" description="Acidic residues" evidence="1">
    <location>
        <begin position="104"/>
        <end position="115"/>
    </location>
</feature>
<dbReference type="AlphaFoldDB" id="A0A942Z4P3"/>
<dbReference type="Proteomes" id="UP000676456">
    <property type="component" value="Unassembled WGS sequence"/>
</dbReference>
<feature type="transmembrane region" description="Helical" evidence="2">
    <location>
        <begin position="7"/>
        <end position="29"/>
    </location>
</feature>
<gene>
    <name evidence="3" type="ORF">KHA91_14055</name>
</gene>
<dbReference type="InterPro" id="IPR007211">
    <property type="entry name" value="DUF378"/>
</dbReference>